<comment type="catalytic activity">
    <reaction evidence="7 8">
        <text>7,8-dihydroneopterin 3'-triphosphate + H2O = 6-carboxy-5,6,7,8-tetrahydropterin + triphosphate + acetaldehyde + 2 H(+)</text>
        <dbReference type="Rhea" id="RHEA:27966"/>
        <dbReference type="ChEBI" id="CHEBI:15343"/>
        <dbReference type="ChEBI" id="CHEBI:15377"/>
        <dbReference type="ChEBI" id="CHEBI:15378"/>
        <dbReference type="ChEBI" id="CHEBI:18036"/>
        <dbReference type="ChEBI" id="CHEBI:58462"/>
        <dbReference type="ChEBI" id="CHEBI:61032"/>
        <dbReference type="EC" id="4.1.2.50"/>
    </reaction>
</comment>
<dbReference type="UniPathway" id="UPA00391"/>
<evidence type="ECO:0000313" key="12">
    <source>
        <dbReference type="Proteomes" id="UP000031408"/>
    </source>
</evidence>
<evidence type="ECO:0000313" key="11">
    <source>
        <dbReference type="EMBL" id="KIC93092.1"/>
    </source>
</evidence>
<accession>A0A0C1KZG7</accession>
<name>A0A0C1KZG7_9BACT</name>
<evidence type="ECO:0000256" key="8">
    <source>
        <dbReference type="PIRNR" id="PIRNR006113"/>
    </source>
</evidence>
<comment type="caution">
    <text evidence="11">The sequence shown here is derived from an EMBL/GenBank/DDBJ whole genome shotgun (WGS) entry which is preliminary data.</text>
</comment>
<comment type="pathway">
    <text evidence="1 8">Purine metabolism; 7-cyano-7-deazaguanine biosynthesis.</text>
</comment>
<evidence type="ECO:0000256" key="9">
    <source>
        <dbReference type="PIRSR" id="PIRSR006113-1"/>
    </source>
</evidence>
<dbReference type="GO" id="GO:0070497">
    <property type="term" value="F:6-carboxytetrahydropterin synthase activity"/>
    <property type="evidence" value="ECO:0007669"/>
    <property type="project" value="UniProtKB-EC"/>
</dbReference>
<keyword evidence="8" id="KW-0671">Queuosine biosynthesis</keyword>
<dbReference type="InterPro" id="IPR007115">
    <property type="entry name" value="6-PTP_synth/QueD"/>
</dbReference>
<evidence type="ECO:0000256" key="10">
    <source>
        <dbReference type="PIRSR" id="PIRSR006113-2"/>
    </source>
</evidence>
<feature type="binding site" evidence="10">
    <location>
        <position position="28"/>
    </location>
    <ligand>
        <name>Zn(2+)</name>
        <dbReference type="ChEBI" id="CHEBI:29105"/>
    </ligand>
</feature>
<dbReference type="GO" id="GO:0046872">
    <property type="term" value="F:metal ion binding"/>
    <property type="evidence" value="ECO:0007669"/>
    <property type="project" value="UniProtKB-KW"/>
</dbReference>
<evidence type="ECO:0000256" key="7">
    <source>
        <dbReference type="ARBA" id="ARBA00048807"/>
    </source>
</evidence>
<feature type="active site" description="Proton acceptor" evidence="9">
    <location>
        <position position="24"/>
    </location>
</feature>
<keyword evidence="12" id="KW-1185">Reference proteome</keyword>
<proteinExistence type="inferred from homology"/>
<feature type="binding site" evidence="10">
    <location>
        <position position="13"/>
    </location>
    <ligand>
        <name>Zn(2+)</name>
        <dbReference type="ChEBI" id="CHEBI:29105"/>
    </ligand>
</feature>
<dbReference type="Gene3D" id="3.30.479.10">
    <property type="entry name" value="6-pyruvoyl tetrahydropterin synthase/QueD"/>
    <property type="match status" value="1"/>
</dbReference>
<comment type="cofactor">
    <cofactor evidence="8 10">
        <name>Zn(2+)</name>
        <dbReference type="ChEBI" id="CHEBI:29105"/>
    </cofactor>
    <text evidence="8 10">Binds 1 zinc ion per subunit.</text>
</comment>
<organism evidence="11 12">
    <name type="scientific">Flavihumibacter solisilvae</name>
    <dbReference type="NCBI Taxonomy" id="1349421"/>
    <lineage>
        <taxon>Bacteria</taxon>
        <taxon>Pseudomonadati</taxon>
        <taxon>Bacteroidota</taxon>
        <taxon>Chitinophagia</taxon>
        <taxon>Chitinophagales</taxon>
        <taxon>Chitinophagaceae</taxon>
        <taxon>Flavihumibacter</taxon>
    </lineage>
</organism>
<evidence type="ECO:0000256" key="3">
    <source>
        <dbReference type="ARBA" id="ARBA00018141"/>
    </source>
</evidence>
<dbReference type="AlphaFoldDB" id="A0A0C1KZG7"/>
<evidence type="ECO:0000256" key="1">
    <source>
        <dbReference type="ARBA" id="ARBA00005061"/>
    </source>
</evidence>
<dbReference type="EMBL" id="JSVC01000023">
    <property type="protein sequence ID" value="KIC93092.1"/>
    <property type="molecule type" value="Genomic_DNA"/>
</dbReference>
<evidence type="ECO:0000256" key="5">
    <source>
        <dbReference type="ARBA" id="ARBA00022833"/>
    </source>
</evidence>
<comment type="similarity">
    <text evidence="2 8">Belongs to the PTPS family. QueD subfamily.</text>
</comment>
<dbReference type="OrthoDB" id="9804698at2"/>
<keyword evidence="5 8" id="KW-0862">Zinc</keyword>
<dbReference type="SUPFAM" id="SSF55620">
    <property type="entry name" value="Tetrahydrobiopterin biosynthesis enzymes-like"/>
    <property type="match status" value="1"/>
</dbReference>
<evidence type="ECO:0000256" key="4">
    <source>
        <dbReference type="ARBA" id="ARBA00022723"/>
    </source>
</evidence>
<dbReference type="STRING" id="1349421.OI18_19350"/>
<evidence type="ECO:0000256" key="6">
    <source>
        <dbReference type="ARBA" id="ARBA00023239"/>
    </source>
</evidence>
<keyword evidence="6 8" id="KW-0456">Lyase</keyword>
<dbReference type="EC" id="4.-.-.-" evidence="8"/>
<sequence length="118" mass="13587">MLLFKEFTFDSAHFLPNVPEGHKCKEMHGHTYRLRVWLEGPLHPELGWVMDFADLKRVVKPVVASLDHKCLNNLVGLENPTCERIAVYIWDQIKPHLSLLTKVELHETPTSGVIYDGK</sequence>
<dbReference type="PIRSF" id="PIRSF006113">
    <property type="entry name" value="PTP_synth"/>
    <property type="match status" value="1"/>
</dbReference>
<dbReference type="PANTHER" id="PTHR12589">
    <property type="entry name" value="PYRUVOYL TETRAHYDROBIOPTERIN SYNTHASE"/>
    <property type="match status" value="1"/>
</dbReference>
<dbReference type="Pfam" id="PF01242">
    <property type="entry name" value="PTPS"/>
    <property type="match status" value="1"/>
</dbReference>
<evidence type="ECO:0000256" key="2">
    <source>
        <dbReference type="ARBA" id="ARBA00008900"/>
    </source>
</evidence>
<dbReference type="Proteomes" id="UP000031408">
    <property type="component" value="Unassembled WGS sequence"/>
</dbReference>
<feature type="binding site" evidence="10">
    <location>
        <position position="30"/>
    </location>
    <ligand>
        <name>Zn(2+)</name>
        <dbReference type="ChEBI" id="CHEBI:29105"/>
    </ligand>
</feature>
<reference evidence="11 12" key="1">
    <citation type="submission" date="2014-11" db="EMBL/GenBank/DDBJ databases">
        <title>Genome sequence of Flavihumibacter solisilvae 3-3.</title>
        <authorList>
            <person name="Zhou G."/>
            <person name="Li M."/>
            <person name="Wang G."/>
        </authorList>
    </citation>
    <scope>NUCLEOTIDE SEQUENCE [LARGE SCALE GENOMIC DNA]</scope>
    <source>
        <strain evidence="11 12">3-3</strain>
    </source>
</reference>
<gene>
    <name evidence="11" type="ORF">OI18_19350</name>
</gene>
<protein>
    <recommendedName>
        <fullName evidence="3 8">6-carboxy-5,6,7,8-tetrahydropterin synthase</fullName>
        <ecNumber evidence="8">4.-.-.-</ecNumber>
    </recommendedName>
</protein>
<dbReference type="PANTHER" id="PTHR12589:SF7">
    <property type="entry name" value="6-PYRUVOYL TETRAHYDROBIOPTERIN SYNTHASE"/>
    <property type="match status" value="1"/>
</dbReference>
<dbReference type="NCBIfam" id="TIGR03367">
    <property type="entry name" value="queuosine_QueD"/>
    <property type="match status" value="1"/>
</dbReference>
<keyword evidence="4 8" id="KW-0479">Metal-binding</keyword>
<dbReference type="GO" id="GO:0008616">
    <property type="term" value="P:tRNA queuosine(34) biosynthetic process"/>
    <property type="evidence" value="ECO:0007669"/>
    <property type="project" value="UniProtKB-KW"/>
</dbReference>
<dbReference type="InterPro" id="IPR038418">
    <property type="entry name" value="6-PTP_synth/QueD_sf"/>
</dbReference>
<feature type="active site" description="Charge relay system" evidence="9">
    <location>
        <position position="68"/>
    </location>
</feature>
<feature type="active site" description="Charge relay system" evidence="9">
    <location>
        <position position="107"/>
    </location>
</feature>
<dbReference type="RefSeq" id="WP_039142847.1">
    <property type="nucleotide sequence ID" value="NZ_JSVC01000023.1"/>
</dbReference>